<dbReference type="PANTHER" id="PTHR33831:SF5">
    <property type="entry name" value="OS07G0102300 PROTEIN"/>
    <property type="match status" value="1"/>
</dbReference>
<dbReference type="GO" id="GO:0005886">
    <property type="term" value="C:plasma membrane"/>
    <property type="evidence" value="ECO:0007669"/>
    <property type="project" value="TreeGrafter"/>
</dbReference>
<comment type="caution">
    <text evidence="2">The sequence shown here is derived from an EMBL/GenBank/DDBJ whole genome shotgun (WGS) entry which is preliminary data.</text>
</comment>
<sequence length="136" mass="14446">MCNFSLSQGESGCLLPSLPSDATLDPSTGISFTCDLNDNIAAPWPSAFQSPSTSCNKSTNYPELPAATSAQMGKDLIIPPPPPPPHTHNFLLSKVEPHVASQRIPYLTVHVRVVQKEIHSPPPGESDCGTYAGADH</sequence>
<feature type="compositionally biased region" description="Polar residues" evidence="1">
    <location>
        <begin position="51"/>
        <end position="61"/>
    </location>
</feature>
<gene>
    <name evidence="2" type="ORF">IEQ34_002369</name>
</gene>
<feature type="region of interest" description="Disordered" evidence="1">
    <location>
        <begin position="117"/>
        <end position="136"/>
    </location>
</feature>
<proteinExistence type="predicted"/>
<evidence type="ECO:0000313" key="3">
    <source>
        <dbReference type="Proteomes" id="UP000775213"/>
    </source>
</evidence>
<name>A0AAV7HJP4_DENCH</name>
<reference evidence="2 3" key="1">
    <citation type="journal article" date="2021" name="Hortic Res">
        <title>Chromosome-scale assembly of the Dendrobium chrysotoxum genome enhances the understanding of orchid evolution.</title>
        <authorList>
            <person name="Zhang Y."/>
            <person name="Zhang G.Q."/>
            <person name="Zhang D."/>
            <person name="Liu X.D."/>
            <person name="Xu X.Y."/>
            <person name="Sun W.H."/>
            <person name="Yu X."/>
            <person name="Zhu X."/>
            <person name="Wang Z.W."/>
            <person name="Zhao X."/>
            <person name="Zhong W.Y."/>
            <person name="Chen H."/>
            <person name="Yin W.L."/>
            <person name="Huang T."/>
            <person name="Niu S.C."/>
            <person name="Liu Z.J."/>
        </authorList>
    </citation>
    <scope>NUCLEOTIDE SEQUENCE [LARGE SCALE GENOMIC DNA]</scope>
    <source>
        <strain evidence="2">Lindl</strain>
    </source>
</reference>
<protein>
    <submittedName>
        <fullName evidence="2">Uncharacterized protein</fullName>
    </submittedName>
</protein>
<dbReference type="EMBL" id="JAGFBR010000003">
    <property type="protein sequence ID" value="KAH0469137.1"/>
    <property type="molecule type" value="Genomic_DNA"/>
</dbReference>
<dbReference type="Proteomes" id="UP000775213">
    <property type="component" value="Unassembled WGS sequence"/>
</dbReference>
<organism evidence="2 3">
    <name type="scientific">Dendrobium chrysotoxum</name>
    <name type="common">Orchid</name>
    <dbReference type="NCBI Taxonomy" id="161865"/>
    <lineage>
        <taxon>Eukaryota</taxon>
        <taxon>Viridiplantae</taxon>
        <taxon>Streptophyta</taxon>
        <taxon>Embryophyta</taxon>
        <taxon>Tracheophyta</taxon>
        <taxon>Spermatophyta</taxon>
        <taxon>Magnoliopsida</taxon>
        <taxon>Liliopsida</taxon>
        <taxon>Asparagales</taxon>
        <taxon>Orchidaceae</taxon>
        <taxon>Epidendroideae</taxon>
        <taxon>Malaxideae</taxon>
        <taxon>Dendrobiinae</taxon>
        <taxon>Dendrobium</taxon>
    </lineage>
</organism>
<dbReference type="AlphaFoldDB" id="A0AAV7HJP4"/>
<evidence type="ECO:0000313" key="2">
    <source>
        <dbReference type="EMBL" id="KAH0469137.1"/>
    </source>
</evidence>
<feature type="region of interest" description="Disordered" evidence="1">
    <location>
        <begin position="51"/>
        <end position="87"/>
    </location>
</feature>
<evidence type="ECO:0000256" key="1">
    <source>
        <dbReference type="SAM" id="MobiDB-lite"/>
    </source>
</evidence>
<accession>A0AAV7HJP4</accession>
<keyword evidence="3" id="KW-1185">Reference proteome</keyword>
<dbReference type="PANTHER" id="PTHR33831">
    <property type="entry name" value="GPI-ANCHORED PROTEIN"/>
    <property type="match status" value="1"/>
</dbReference>
<dbReference type="InterPro" id="IPR040336">
    <property type="entry name" value="At1g61900-like"/>
</dbReference>